<sequence length="95" mass="10173">MKLWKKNIIMLLIAGAIAVIPLLINKGAEFGGADGKAKDAITQIKPGYKPWADSLFQPPSTEVESLLFALQAALGAGFLGFAFGRLSVKNKENNK</sequence>
<keyword evidence="7 10" id="KW-0406">Ion transport</keyword>
<dbReference type="PANTHER" id="PTHR38662">
    <property type="entry name" value="COBALT TRANSPORT PROTEIN CBIN"/>
    <property type="match status" value="1"/>
</dbReference>
<comment type="pathway">
    <text evidence="10">Cofactor biosynthesis; adenosylcobalamin biosynthesis.</text>
</comment>
<keyword evidence="6 10" id="KW-1133">Transmembrane helix</keyword>
<dbReference type="Pfam" id="PF02553">
    <property type="entry name" value="CbiN"/>
    <property type="match status" value="1"/>
</dbReference>
<evidence type="ECO:0000256" key="2">
    <source>
        <dbReference type="ARBA" id="ARBA00022448"/>
    </source>
</evidence>
<dbReference type="PANTHER" id="PTHR38662:SF1">
    <property type="entry name" value="COBALT TRANSPORT PROTEIN CBIN"/>
    <property type="match status" value="1"/>
</dbReference>
<dbReference type="HAMAP" id="MF_00330">
    <property type="entry name" value="CbiN"/>
    <property type="match status" value="1"/>
</dbReference>
<keyword evidence="3 10" id="KW-1003">Cell membrane</keyword>
<keyword evidence="8 10" id="KW-0472">Membrane</keyword>
<evidence type="ECO:0000313" key="12">
    <source>
        <dbReference type="Proteomes" id="UP000036756"/>
    </source>
</evidence>
<dbReference type="UniPathway" id="UPA00148"/>
<dbReference type="AlphaFoldDB" id="A0A0J8DC03"/>
<dbReference type="GO" id="GO:0009236">
    <property type="term" value="P:cobalamin biosynthetic process"/>
    <property type="evidence" value="ECO:0007669"/>
    <property type="project" value="UniProtKB-UniRule"/>
</dbReference>
<comment type="subcellular location">
    <subcellularLocation>
        <location evidence="10">Cell membrane</location>
        <topology evidence="10">Multi-pass membrane protein</topology>
    </subcellularLocation>
</comment>
<feature type="transmembrane region" description="Helical" evidence="10">
    <location>
        <begin position="7"/>
        <end position="24"/>
    </location>
</feature>
<dbReference type="InterPro" id="IPR003705">
    <property type="entry name" value="CbiN"/>
</dbReference>
<evidence type="ECO:0000313" key="11">
    <source>
        <dbReference type="EMBL" id="KMT21829.1"/>
    </source>
</evidence>
<evidence type="ECO:0000256" key="5">
    <source>
        <dbReference type="ARBA" id="ARBA00022692"/>
    </source>
</evidence>
<dbReference type="STRING" id="1121307.CLCY_3c01000"/>
<dbReference type="GO" id="GO:0005886">
    <property type="term" value="C:plasma membrane"/>
    <property type="evidence" value="ECO:0007669"/>
    <property type="project" value="UniProtKB-SubCell"/>
</dbReference>
<comment type="function">
    <text evidence="10">Part of the energy-coupling factor (ECF) transporter complex CbiMNOQ involved in cobalt import.</text>
</comment>
<keyword evidence="1 10" id="KW-0171">Cobalt transport</keyword>
<dbReference type="EMBL" id="LFVU01000026">
    <property type="protein sequence ID" value="KMT21829.1"/>
    <property type="molecule type" value="Genomic_DNA"/>
</dbReference>
<name>A0A0J8DC03_CLOCY</name>
<comment type="similarity">
    <text evidence="10">Belongs to the CbiN family.</text>
</comment>
<proteinExistence type="inferred from homology"/>
<dbReference type="RefSeq" id="WP_048570483.1">
    <property type="nucleotide sequence ID" value="NZ_LFVU01000026.1"/>
</dbReference>
<accession>A0A0J8DC03</accession>
<comment type="caution">
    <text evidence="11">The sequence shown here is derived from an EMBL/GenBank/DDBJ whole genome shotgun (WGS) entry which is preliminary data.</text>
</comment>
<evidence type="ECO:0000256" key="1">
    <source>
        <dbReference type="ARBA" id="ARBA00022426"/>
    </source>
</evidence>
<feature type="transmembrane region" description="Helical" evidence="10">
    <location>
        <begin position="66"/>
        <end position="88"/>
    </location>
</feature>
<organism evidence="11 12">
    <name type="scientific">Clostridium cylindrosporum DSM 605</name>
    <dbReference type="NCBI Taxonomy" id="1121307"/>
    <lineage>
        <taxon>Bacteria</taxon>
        <taxon>Bacillati</taxon>
        <taxon>Bacillota</taxon>
        <taxon>Clostridia</taxon>
        <taxon>Eubacteriales</taxon>
        <taxon>Clostridiaceae</taxon>
        <taxon>Clostridium</taxon>
    </lineage>
</organism>
<evidence type="ECO:0000256" key="7">
    <source>
        <dbReference type="ARBA" id="ARBA00023065"/>
    </source>
</evidence>
<evidence type="ECO:0000256" key="10">
    <source>
        <dbReference type="HAMAP-Rule" id="MF_00330"/>
    </source>
</evidence>
<evidence type="ECO:0000256" key="3">
    <source>
        <dbReference type="ARBA" id="ARBA00022475"/>
    </source>
</evidence>
<evidence type="ECO:0000256" key="6">
    <source>
        <dbReference type="ARBA" id="ARBA00022989"/>
    </source>
</evidence>
<keyword evidence="2 10" id="KW-0813">Transport</keyword>
<keyword evidence="4 10" id="KW-0169">Cobalamin biosynthesis</keyword>
<keyword evidence="9 10" id="KW-0170">Cobalt</keyword>
<evidence type="ECO:0000256" key="8">
    <source>
        <dbReference type="ARBA" id="ARBA00023136"/>
    </source>
</evidence>
<keyword evidence="12" id="KW-1185">Reference proteome</keyword>
<dbReference type="Proteomes" id="UP000036756">
    <property type="component" value="Unassembled WGS sequence"/>
</dbReference>
<evidence type="ECO:0000256" key="9">
    <source>
        <dbReference type="ARBA" id="ARBA00023285"/>
    </source>
</evidence>
<dbReference type="PATRIC" id="fig|1121307.3.peg.1452"/>
<gene>
    <name evidence="10 11" type="primary">cbiN</name>
    <name evidence="11" type="ORF">CLCY_3c01000</name>
</gene>
<comment type="subunit">
    <text evidence="10">Forms an energy-coupling factor (ECF) transporter complex composed of an ATP-binding protein (A component, CbiO), a transmembrane protein (T component, CbiQ) and 2 possible substrate-capture proteins (S components, CbiM and CbiN) of unknown stoichimetry.</text>
</comment>
<dbReference type="OrthoDB" id="1551318at2"/>
<keyword evidence="5 10" id="KW-0812">Transmembrane</keyword>
<evidence type="ECO:0000256" key="4">
    <source>
        <dbReference type="ARBA" id="ARBA00022573"/>
    </source>
</evidence>
<reference evidence="11 12" key="1">
    <citation type="submission" date="2015-06" db="EMBL/GenBank/DDBJ databases">
        <title>Draft genome sequence of the purine-degrading Clostridium cylindrosporum HC-1 (DSM 605).</title>
        <authorList>
            <person name="Poehlein A."/>
            <person name="Schiel-Bengelsdorf B."/>
            <person name="Bengelsdorf F."/>
            <person name="Daniel R."/>
            <person name="Duerre P."/>
        </authorList>
    </citation>
    <scope>NUCLEOTIDE SEQUENCE [LARGE SCALE GENOMIC DNA]</scope>
    <source>
        <strain evidence="11 12">DSM 605</strain>
    </source>
</reference>
<dbReference type="GO" id="GO:0015087">
    <property type="term" value="F:cobalt ion transmembrane transporter activity"/>
    <property type="evidence" value="ECO:0007669"/>
    <property type="project" value="UniProtKB-UniRule"/>
</dbReference>
<dbReference type="NCBIfam" id="NF002780">
    <property type="entry name" value="PRK02898.1"/>
    <property type="match status" value="1"/>
</dbReference>
<protein>
    <recommendedName>
        <fullName evidence="10">Cobalt transport protein CbiN</fullName>
    </recommendedName>
    <alternativeName>
        <fullName evidence="10">Energy-coupling factor transporter probable substrate-capture protein CbiN</fullName>
        <shortName evidence="10">ECF transporter S component CbiN</shortName>
    </alternativeName>
</protein>